<keyword evidence="11" id="KW-0325">Glycoprotein</keyword>
<dbReference type="GO" id="GO:0005886">
    <property type="term" value="C:plasma membrane"/>
    <property type="evidence" value="ECO:0007669"/>
    <property type="project" value="UniProtKB-SubCell"/>
</dbReference>
<evidence type="ECO:0000256" key="2">
    <source>
        <dbReference type="ARBA" id="ARBA00022475"/>
    </source>
</evidence>
<keyword evidence="8 13" id="KW-0472">Membrane</keyword>
<feature type="domain" description="G-protein coupled receptors family 1 profile" evidence="14">
    <location>
        <begin position="55"/>
        <end position="305"/>
    </location>
</feature>
<keyword evidence="12" id="KW-0807">Transducer</keyword>
<dbReference type="InterPro" id="IPR017452">
    <property type="entry name" value="GPCR_Rhodpsn_7TM"/>
</dbReference>
<evidence type="ECO:0000256" key="7">
    <source>
        <dbReference type="ARBA" id="ARBA00023040"/>
    </source>
</evidence>
<dbReference type="GO" id="GO:0004930">
    <property type="term" value="F:G protein-coupled receptor activity"/>
    <property type="evidence" value="ECO:0007669"/>
    <property type="project" value="UniProtKB-KW"/>
</dbReference>
<dbReference type="InterPro" id="IPR000276">
    <property type="entry name" value="GPCR_Rhodpsn"/>
</dbReference>
<evidence type="ECO:0000256" key="13">
    <source>
        <dbReference type="SAM" id="Phobius"/>
    </source>
</evidence>
<evidence type="ECO:0000256" key="10">
    <source>
        <dbReference type="ARBA" id="ARBA00023170"/>
    </source>
</evidence>
<dbReference type="GO" id="GO:0016020">
    <property type="term" value="C:membrane"/>
    <property type="evidence" value="ECO:0000318"/>
    <property type="project" value="GO_Central"/>
</dbReference>
<evidence type="ECO:0000313" key="16">
    <source>
        <dbReference type="RefSeq" id="XP_041437262.1"/>
    </source>
</evidence>
<evidence type="ECO:0000256" key="8">
    <source>
        <dbReference type="ARBA" id="ARBA00023136"/>
    </source>
</evidence>
<feature type="transmembrane region" description="Helical" evidence="13">
    <location>
        <begin position="112"/>
        <end position="134"/>
    </location>
</feature>
<keyword evidence="15" id="KW-1185">Reference proteome</keyword>
<dbReference type="PANTHER" id="PTHR26451">
    <property type="entry name" value="G_PROTEIN_RECEP_F1_2 DOMAIN-CONTAINING PROTEIN"/>
    <property type="match status" value="1"/>
</dbReference>
<dbReference type="FunFam" id="1.20.1070.10:FF:000024">
    <property type="entry name" value="Olfactory receptor"/>
    <property type="match status" value="1"/>
</dbReference>
<keyword evidence="7" id="KW-0297">G-protein coupled receptor</keyword>
<evidence type="ECO:0000256" key="1">
    <source>
        <dbReference type="ARBA" id="ARBA00004651"/>
    </source>
</evidence>
<keyword evidence="3" id="KW-0716">Sensory transduction</keyword>
<dbReference type="Proteomes" id="UP000186698">
    <property type="component" value="Chromosome 2L"/>
</dbReference>
<name>A0A8J1M6E4_XENLA</name>
<evidence type="ECO:0000256" key="9">
    <source>
        <dbReference type="ARBA" id="ARBA00023157"/>
    </source>
</evidence>
<dbReference type="OrthoDB" id="6147321at2759"/>
<feature type="transmembrane region" description="Helical" evidence="13">
    <location>
        <begin position="284"/>
        <end position="305"/>
    </location>
</feature>
<keyword evidence="9" id="KW-1015">Disulfide bond</keyword>
<dbReference type="Pfam" id="PF13853">
    <property type="entry name" value="7tm_4"/>
    <property type="match status" value="1"/>
</dbReference>
<protein>
    <submittedName>
        <fullName evidence="16">Olfactory receptor 52E4-like</fullName>
    </submittedName>
</protein>
<feature type="transmembrane region" description="Helical" evidence="13">
    <location>
        <begin position="155"/>
        <end position="176"/>
    </location>
</feature>
<evidence type="ECO:0000259" key="14">
    <source>
        <dbReference type="PROSITE" id="PS50262"/>
    </source>
</evidence>
<dbReference type="Gene3D" id="1.20.1070.10">
    <property type="entry name" value="Rhodopsin 7-helix transmembrane proteins"/>
    <property type="match status" value="1"/>
</dbReference>
<dbReference type="PROSITE" id="PS50262">
    <property type="entry name" value="G_PROTEIN_RECEP_F1_2"/>
    <property type="match status" value="1"/>
</dbReference>
<comment type="subcellular location">
    <subcellularLocation>
        <location evidence="1">Cell membrane</location>
        <topology evidence="1">Multi-pass membrane protein</topology>
    </subcellularLocation>
</comment>
<dbReference type="InterPro" id="IPR000725">
    <property type="entry name" value="Olfact_rcpt"/>
</dbReference>
<gene>
    <name evidence="16" type="primary">LOC121399766</name>
</gene>
<keyword evidence="6 13" id="KW-1133">Transmembrane helix</keyword>
<dbReference type="PRINTS" id="PR00237">
    <property type="entry name" value="GPCRRHODOPSN"/>
</dbReference>
<dbReference type="KEGG" id="xla:121399766"/>
<feature type="transmembrane region" description="Helical" evidence="13">
    <location>
        <begin position="214"/>
        <end position="232"/>
    </location>
</feature>
<dbReference type="InterPro" id="IPR052921">
    <property type="entry name" value="GPCR1_Superfamily_Member"/>
</dbReference>
<evidence type="ECO:0000256" key="11">
    <source>
        <dbReference type="ARBA" id="ARBA00023180"/>
    </source>
</evidence>
<keyword evidence="2" id="KW-1003">Cell membrane</keyword>
<dbReference type="GO" id="GO:0050911">
    <property type="term" value="P:detection of chemical stimulus involved in sensory perception of smell"/>
    <property type="evidence" value="ECO:0000318"/>
    <property type="project" value="GO_Central"/>
</dbReference>
<sequence>MGQRKGCKCDVIQHKEEDMYNVSTSFFLLGIVEMEKFNYLYCSISLLAYLFILLGSTIIILVVLREESLHEPMYTLIAKLVLNGIFGSSSFFPKLTIDLLLSTKEISPIGCLIQSFCVILFAYCEISLFTIMAYDTYLAVCHPLHYTSVMTNKKILKLTLGSLFMNCLLVGSAVLLSATLPFCGVYIKGVFCDNTALFILSCVDTSINKTFGTINFTCFLSVHLLITAYCYMRIFLTCLKVSEDAGKKAAHTLVTHLLNFSIFLVAALFIFIRYRLGDINLPLAVHVLLSASGLIFPPLLNPLIYGLRTKALKVKVLCYLQRINI</sequence>
<evidence type="ECO:0000256" key="4">
    <source>
        <dbReference type="ARBA" id="ARBA00022692"/>
    </source>
</evidence>
<dbReference type="RefSeq" id="XP_041437262.1">
    <property type="nucleotide sequence ID" value="XM_041581328.1"/>
</dbReference>
<keyword evidence="4 13" id="KW-0812">Transmembrane</keyword>
<proteinExistence type="predicted"/>
<evidence type="ECO:0000256" key="3">
    <source>
        <dbReference type="ARBA" id="ARBA00022606"/>
    </source>
</evidence>
<dbReference type="AlphaFoldDB" id="A0A8J1M6E4"/>
<keyword evidence="10" id="KW-0675">Receptor</keyword>
<dbReference type="SUPFAM" id="SSF81321">
    <property type="entry name" value="Family A G protein-coupled receptor-like"/>
    <property type="match status" value="1"/>
</dbReference>
<dbReference type="PANTHER" id="PTHR26451:SF990">
    <property type="entry name" value="OLFACTORY RECEPTOR 1M1"/>
    <property type="match status" value="1"/>
</dbReference>
<keyword evidence="5" id="KW-0552">Olfaction</keyword>
<reference evidence="16" key="1">
    <citation type="submission" date="2025-08" db="UniProtKB">
        <authorList>
            <consortium name="RefSeq"/>
        </authorList>
    </citation>
    <scope>IDENTIFICATION</scope>
    <source>
        <strain evidence="16">J_2021</strain>
        <tissue evidence="16">Erythrocytes</tissue>
    </source>
</reference>
<feature type="transmembrane region" description="Helical" evidence="13">
    <location>
        <begin position="253"/>
        <end position="272"/>
    </location>
</feature>
<organism evidence="15 16">
    <name type="scientific">Xenopus laevis</name>
    <name type="common">African clawed frog</name>
    <dbReference type="NCBI Taxonomy" id="8355"/>
    <lineage>
        <taxon>Eukaryota</taxon>
        <taxon>Metazoa</taxon>
        <taxon>Chordata</taxon>
        <taxon>Craniata</taxon>
        <taxon>Vertebrata</taxon>
        <taxon>Euteleostomi</taxon>
        <taxon>Amphibia</taxon>
        <taxon>Batrachia</taxon>
        <taxon>Anura</taxon>
        <taxon>Pipoidea</taxon>
        <taxon>Pipidae</taxon>
        <taxon>Xenopodinae</taxon>
        <taxon>Xenopus</taxon>
        <taxon>Xenopus</taxon>
    </lineage>
</organism>
<dbReference type="PRINTS" id="PR00245">
    <property type="entry name" value="OLFACTORYR"/>
</dbReference>
<evidence type="ECO:0000256" key="6">
    <source>
        <dbReference type="ARBA" id="ARBA00022989"/>
    </source>
</evidence>
<dbReference type="GeneID" id="121399766"/>
<dbReference type="GO" id="GO:0004984">
    <property type="term" value="F:olfactory receptor activity"/>
    <property type="evidence" value="ECO:0000318"/>
    <property type="project" value="GO_Central"/>
</dbReference>
<evidence type="ECO:0000256" key="12">
    <source>
        <dbReference type="ARBA" id="ARBA00023224"/>
    </source>
</evidence>
<evidence type="ECO:0000256" key="5">
    <source>
        <dbReference type="ARBA" id="ARBA00022725"/>
    </source>
</evidence>
<dbReference type="GO" id="GO:0005549">
    <property type="term" value="F:odorant binding"/>
    <property type="evidence" value="ECO:0000318"/>
    <property type="project" value="GO_Central"/>
</dbReference>
<feature type="transmembrane region" description="Helical" evidence="13">
    <location>
        <begin position="38"/>
        <end position="64"/>
    </location>
</feature>
<accession>A0A8J1M6E4</accession>
<evidence type="ECO:0000313" key="15">
    <source>
        <dbReference type="Proteomes" id="UP000186698"/>
    </source>
</evidence>